<feature type="coiled-coil region" evidence="1">
    <location>
        <begin position="449"/>
        <end position="519"/>
    </location>
</feature>
<protein>
    <recommendedName>
        <fullName evidence="3">DUF7653 domain-containing protein</fullName>
    </recommendedName>
</protein>
<dbReference type="PANTHER" id="PTHR47491">
    <property type="entry name" value="CAP-GLY DOMAIN LINKER"/>
    <property type="match status" value="1"/>
</dbReference>
<feature type="coiled-coil region" evidence="1">
    <location>
        <begin position="828"/>
        <end position="869"/>
    </location>
</feature>
<feature type="region of interest" description="Disordered" evidence="2">
    <location>
        <begin position="96"/>
        <end position="132"/>
    </location>
</feature>
<name>A0AAV7GD14_DENCH</name>
<accession>A0AAV7GD14</accession>
<organism evidence="4 5">
    <name type="scientific">Dendrobium chrysotoxum</name>
    <name type="common">Orchid</name>
    <dbReference type="NCBI Taxonomy" id="161865"/>
    <lineage>
        <taxon>Eukaryota</taxon>
        <taxon>Viridiplantae</taxon>
        <taxon>Streptophyta</taxon>
        <taxon>Embryophyta</taxon>
        <taxon>Tracheophyta</taxon>
        <taxon>Spermatophyta</taxon>
        <taxon>Magnoliopsida</taxon>
        <taxon>Liliopsida</taxon>
        <taxon>Asparagales</taxon>
        <taxon>Orchidaceae</taxon>
        <taxon>Epidendroideae</taxon>
        <taxon>Malaxideae</taxon>
        <taxon>Dendrobiinae</taxon>
        <taxon>Dendrobium</taxon>
    </lineage>
</organism>
<comment type="caution">
    <text evidence="4">The sequence shown here is derived from an EMBL/GenBank/DDBJ whole genome shotgun (WGS) entry which is preliminary data.</text>
</comment>
<reference evidence="4 5" key="1">
    <citation type="journal article" date="2021" name="Hortic Res">
        <title>Chromosome-scale assembly of the Dendrobium chrysotoxum genome enhances the understanding of orchid evolution.</title>
        <authorList>
            <person name="Zhang Y."/>
            <person name="Zhang G.Q."/>
            <person name="Zhang D."/>
            <person name="Liu X.D."/>
            <person name="Xu X.Y."/>
            <person name="Sun W.H."/>
            <person name="Yu X."/>
            <person name="Zhu X."/>
            <person name="Wang Z.W."/>
            <person name="Zhao X."/>
            <person name="Zhong W.Y."/>
            <person name="Chen H."/>
            <person name="Yin W.L."/>
            <person name="Huang T."/>
            <person name="Niu S.C."/>
            <person name="Liu Z.J."/>
        </authorList>
    </citation>
    <scope>NUCLEOTIDE SEQUENCE [LARGE SCALE GENOMIC DNA]</scope>
    <source>
        <strain evidence="4">Lindl</strain>
    </source>
</reference>
<feature type="coiled-coil region" evidence="1">
    <location>
        <begin position="912"/>
        <end position="939"/>
    </location>
</feature>
<feature type="region of interest" description="Disordered" evidence="2">
    <location>
        <begin position="210"/>
        <end position="234"/>
    </location>
</feature>
<feature type="domain" description="DUF7653" evidence="3">
    <location>
        <begin position="648"/>
        <end position="774"/>
    </location>
</feature>
<feature type="coiled-coil region" evidence="1">
    <location>
        <begin position="377"/>
        <end position="411"/>
    </location>
</feature>
<evidence type="ECO:0000256" key="2">
    <source>
        <dbReference type="SAM" id="MobiDB-lite"/>
    </source>
</evidence>
<keyword evidence="1" id="KW-0175">Coiled coil</keyword>
<evidence type="ECO:0000259" key="3">
    <source>
        <dbReference type="Pfam" id="PF24670"/>
    </source>
</evidence>
<dbReference type="PANTHER" id="PTHR47491:SF5">
    <property type="entry name" value="CAP-GLY DOMAIN LINKER"/>
    <property type="match status" value="1"/>
</dbReference>
<evidence type="ECO:0000313" key="5">
    <source>
        <dbReference type="Proteomes" id="UP000775213"/>
    </source>
</evidence>
<dbReference type="InterPro" id="IPR056070">
    <property type="entry name" value="DUF7653"/>
</dbReference>
<dbReference type="AlphaFoldDB" id="A0AAV7GD14"/>
<dbReference type="Pfam" id="PF24670">
    <property type="entry name" value="DUF7653"/>
    <property type="match status" value="1"/>
</dbReference>
<keyword evidence="5" id="KW-1185">Reference proteome</keyword>
<gene>
    <name evidence="4" type="ORF">IEQ34_016270</name>
</gene>
<feature type="coiled-coil region" evidence="1">
    <location>
        <begin position="548"/>
        <end position="606"/>
    </location>
</feature>
<proteinExistence type="predicted"/>
<feature type="region of interest" description="Disordered" evidence="2">
    <location>
        <begin position="16"/>
        <end position="54"/>
    </location>
</feature>
<feature type="compositionally biased region" description="Polar residues" evidence="2">
    <location>
        <begin position="96"/>
        <end position="107"/>
    </location>
</feature>
<dbReference type="Proteomes" id="UP000775213">
    <property type="component" value="Unassembled WGS sequence"/>
</dbReference>
<evidence type="ECO:0000313" key="4">
    <source>
        <dbReference type="EMBL" id="KAH0454346.1"/>
    </source>
</evidence>
<sequence>MRKFFSFRSSYSTGNDKFAPSELNKSRKKVSSRATEEINAKTSTQERILDGFQTPEDCVLKPRNQNLEDDSSSNPYLRRSLSLTSAAICNHLNEGSFSSSSDQSRMTSCRDNDQHVGRYPLHSHGSFTPDRYGRAGRENLLFNAIEKPRSPGSFGVHQNSSDSNSACSSPIPLKCRTTRTSKISSQNNILDLYIDGEHKITEVKKDSKKCASETEEDGNLVESNRIPTIGRPPRALCTAPTPPHYNIENHRSYSFREIRDKRLDLSNREWTSDDLKPAFQHKYLEENIERRTSALLGKSISGNVECDSRINAPVEDIYEDLSDGNPDSTAQGCSFDLILLDKKFSGNLLYEPFDHKTVYFSGRGAKTSEHDELVNSKLQEHGSNEDLLKKLKELEERYDLLTEEDPESEKLCHGELLQKIMKIKENRKHLAIELSSQIRSRLAERSFANERLKQSKLELNTRTRRLENEKNELQLSLDNELDRRSNEWSLKLSKFQAEEQRLRERVRELAEQNVSLQRENFSLRGSELEIRNSVVNIDRQLNESRASQDEQKAENLNLRQALLELQERCNGAEEQRDRVKMSSKEIERENIELQKLLGRLQRTCNEQDKTISGLRQSYSTELEKKFLERDTDVIQLQTEKMRLTGVEQKLRRELECCRIETESLRHENICLLNRLQGTENRYGLSLVRLNVEIHAWLECLKKQSLSLLDESSHFCGQLLDFISCRRSENRENANYDTDKYCAVDLTCKHQNLTRAIGSFRRSLKVVSTTFEEKSSIQATKCVCQNAEINSSKHQKGHRSEDDMEVELKAEAILTRLLREKICSRELEIEQLQRDLTSSIRRCDQLSTDIQTMKDEVSCLNHKKRDMEIQMLKKDENFLLLQQDLQQRTRDLTATRSMLTNVSEERDHIWEEMKQLRENKMIMDCELKSLNKKIELLDEEILYKEGQISILKDSLESKAFDIICSPDTMKEFSCSYQVYGFMFTFG</sequence>
<dbReference type="EMBL" id="JAGFBR010000015">
    <property type="protein sequence ID" value="KAH0454346.1"/>
    <property type="molecule type" value="Genomic_DNA"/>
</dbReference>
<evidence type="ECO:0000256" key="1">
    <source>
        <dbReference type="SAM" id="Coils"/>
    </source>
</evidence>